<reference evidence="2 3" key="1">
    <citation type="journal article" date="2016" name="Nat. Commun.">
        <title>Thousands of microbial genomes shed light on interconnected biogeochemical processes in an aquifer system.</title>
        <authorList>
            <person name="Anantharaman K."/>
            <person name="Brown C.T."/>
            <person name="Hug L.A."/>
            <person name="Sharon I."/>
            <person name="Castelle C.J."/>
            <person name="Probst A.J."/>
            <person name="Thomas B.C."/>
            <person name="Singh A."/>
            <person name="Wilkins M.J."/>
            <person name="Karaoz U."/>
            <person name="Brodie E.L."/>
            <person name="Williams K.H."/>
            <person name="Hubbard S.S."/>
            <person name="Banfield J.F."/>
        </authorList>
    </citation>
    <scope>NUCLEOTIDE SEQUENCE [LARGE SCALE GENOMIC DNA]</scope>
</reference>
<evidence type="ECO:0000313" key="3">
    <source>
        <dbReference type="Proteomes" id="UP000177885"/>
    </source>
</evidence>
<dbReference type="EMBL" id="MGDT01000003">
    <property type="protein sequence ID" value="OGL67248.1"/>
    <property type="molecule type" value="Genomic_DNA"/>
</dbReference>
<accession>A0A1F7TNQ6</accession>
<dbReference type="Proteomes" id="UP000177885">
    <property type="component" value="Unassembled WGS sequence"/>
</dbReference>
<protein>
    <submittedName>
        <fullName evidence="2">Uncharacterized protein</fullName>
    </submittedName>
</protein>
<dbReference type="STRING" id="1802385.A2856_04310"/>
<feature type="coiled-coil region" evidence="1">
    <location>
        <begin position="52"/>
        <end position="80"/>
    </location>
</feature>
<keyword evidence="1" id="KW-0175">Coiled coil</keyword>
<name>A0A1F7TNQ6_9BACT</name>
<organism evidence="2 3">
    <name type="scientific">Candidatus Uhrbacteria bacterium RIFCSPHIGHO2_01_FULL_63_20</name>
    <dbReference type="NCBI Taxonomy" id="1802385"/>
    <lineage>
        <taxon>Bacteria</taxon>
        <taxon>Candidatus Uhriibacteriota</taxon>
    </lineage>
</organism>
<sequence length="250" mass="28770">MGQLFFFHEGGDNPFNPFRLFSLHRMPHPHASLLKEFQIAIDHIVPSVPKEIRAEAQKLHDALLKNEDASEEEIEAALAQVGIAEYPHRKASQEIAGKLEEQTRLALVLEHVDETVRAMLKKHLDAGVPLVEIVRSSLFETELTPEQRYQVEDALLDAADHVREELAKAIDPSSEKYLKLVERWRAHAATIEEKIQELEKLAAKDPKWKEEIQNKAARFREGFSVTERDPELEEVEKEIEYWKDTLGEQL</sequence>
<evidence type="ECO:0000256" key="1">
    <source>
        <dbReference type="SAM" id="Coils"/>
    </source>
</evidence>
<proteinExistence type="predicted"/>
<evidence type="ECO:0000313" key="2">
    <source>
        <dbReference type="EMBL" id="OGL67248.1"/>
    </source>
</evidence>
<comment type="caution">
    <text evidence="2">The sequence shown here is derived from an EMBL/GenBank/DDBJ whole genome shotgun (WGS) entry which is preliminary data.</text>
</comment>
<dbReference type="AlphaFoldDB" id="A0A1F7TNQ6"/>
<gene>
    <name evidence="2" type="ORF">A2856_04310</name>
</gene>